<reference evidence="4" key="1">
    <citation type="submission" date="2017-03" db="EMBL/GenBank/DDBJ databases">
        <authorList>
            <person name="Lund M.B."/>
        </authorList>
    </citation>
    <scope>NUCLEOTIDE SEQUENCE [LARGE SCALE GENOMIC DNA]</scope>
</reference>
<dbReference type="EMBL" id="NAEP01000014">
    <property type="protein sequence ID" value="PDQ36458.1"/>
    <property type="molecule type" value="Genomic_DNA"/>
</dbReference>
<accession>A0A2A6FUX7</accession>
<dbReference type="SUPFAM" id="SSF48208">
    <property type="entry name" value="Six-hairpin glycosidases"/>
    <property type="match status" value="1"/>
</dbReference>
<protein>
    <recommendedName>
        <fullName evidence="5">Glycosyl hydrolase family 88</fullName>
    </recommendedName>
</protein>
<dbReference type="InterPro" id="IPR012341">
    <property type="entry name" value="6hp_glycosidase-like_sf"/>
</dbReference>
<dbReference type="AlphaFoldDB" id="A0A2A6FUX7"/>
<name>A0A2A6FUX7_9MICO</name>
<dbReference type="InterPro" id="IPR008928">
    <property type="entry name" value="6-hairpin_glycosidase_sf"/>
</dbReference>
<dbReference type="Gene3D" id="1.50.10.10">
    <property type="match status" value="1"/>
</dbReference>
<evidence type="ECO:0000256" key="2">
    <source>
        <dbReference type="SAM" id="MobiDB-lite"/>
    </source>
</evidence>
<dbReference type="Pfam" id="PF07470">
    <property type="entry name" value="Glyco_hydro_88"/>
    <property type="match status" value="1"/>
</dbReference>
<feature type="region of interest" description="Disordered" evidence="2">
    <location>
        <begin position="1"/>
        <end position="20"/>
    </location>
</feature>
<evidence type="ECO:0000256" key="1">
    <source>
        <dbReference type="ARBA" id="ARBA00022801"/>
    </source>
</evidence>
<evidence type="ECO:0000313" key="3">
    <source>
        <dbReference type="EMBL" id="PDQ36458.1"/>
    </source>
</evidence>
<gene>
    <name evidence="3" type="ORF">B5766_00805</name>
</gene>
<proteinExistence type="predicted"/>
<organism evidence="3 4">
    <name type="scientific">Candidatus Lumbricidiphila eiseniae</name>
    <dbReference type="NCBI Taxonomy" id="1969409"/>
    <lineage>
        <taxon>Bacteria</taxon>
        <taxon>Bacillati</taxon>
        <taxon>Actinomycetota</taxon>
        <taxon>Actinomycetes</taxon>
        <taxon>Micrococcales</taxon>
        <taxon>Microbacteriaceae</taxon>
        <taxon>Candidatus Lumbricidiphila</taxon>
    </lineage>
</organism>
<dbReference type="InterPro" id="IPR052043">
    <property type="entry name" value="PolySaccharide_Degr_Enz"/>
</dbReference>
<keyword evidence="1" id="KW-0378">Hydrolase</keyword>
<dbReference type="PANTHER" id="PTHR33886">
    <property type="entry name" value="UNSATURATED RHAMNOGALACTURONAN HYDROLASE (EUROFUNG)"/>
    <property type="match status" value="1"/>
</dbReference>
<comment type="caution">
    <text evidence="3">The sequence shown here is derived from an EMBL/GenBank/DDBJ whole genome shotgun (WGS) entry which is preliminary data.</text>
</comment>
<feature type="compositionally biased region" description="Polar residues" evidence="2">
    <location>
        <begin position="1"/>
        <end position="10"/>
    </location>
</feature>
<sequence>MTGLDTSSAELASPPTQPLGERDITRVALSRMAGRVIDRTVELGFTRWFWGEGVCAQAMLRATDALGSPPPQVIFDYFDSFAACPPIIEHVNNLVSGASACVMYQRTGDDSYRSLADRCLHWYEGSPGATRDGAGTLEHWPGGVWADTVYMAGSFLLQYGRLFNRPDLIEQAIDQWLLHASALSIDDSGLIVHGTHRGEALPAFWGRANAWFAMAGVDLLRFTPSGISAQKTVWIRERLNAQLLALIRIQPEHGVWDVLVDSQPESTGILESSAAAGIGAAMLRFSRLTGDDQFYCAGKRSTLGALAYLKDGWLTRVSAGTVLQLVPFGYSVIRDDRAQSWGQGLALEAIAALLE</sequence>
<dbReference type="GO" id="GO:0005975">
    <property type="term" value="P:carbohydrate metabolic process"/>
    <property type="evidence" value="ECO:0007669"/>
    <property type="project" value="InterPro"/>
</dbReference>
<evidence type="ECO:0000313" key="4">
    <source>
        <dbReference type="Proteomes" id="UP000219994"/>
    </source>
</evidence>
<dbReference type="PANTHER" id="PTHR33886:SF8">
    <property type="entry name" value="UNSATURATED RHAMNOGALACTURONAN HYDROLASE (EUROFUNG)"/>
    <property type="match status" value="1"/>
</dbReference>
<evidence type="ECO:0008006" key="5">
    <source>
        <dbReference type="Google" id="ProtNLM"/>
    </source>
</evidence>
<dbReference type="InterPro" id="IPR010905">
    <property type="entry name" value="Glyco_hydro_88"/>
</dbReference>
<dbReference type="GO" id="GO:0016787">
    <property type="term" value="F:hydrolase activity"/>
    <property type="evidence" value="ECO:0007669"/>
    <property type="project" value="UniProtKB-KW"/>
</dbReference>
<dbReference type="Proteomes" id="UP000219994">
    <property type="component" value="Unassembled WGS sequence"/>
</dbReference>